<keyword evidence="3" id="KW-0732">Signal</keyword>
<evidence type="ECO:0000313" key="5">
    <source>
        <dbReference type="Proteomes" id="UP001589894"/>
    </source>
</evidence>
<feature type="transmembrane region" description="Helical" evidence="2">
    <location>
        <begin position="384"/>
        <end position="404"/>
    </location>
</feature>
<organism evidence="4 5">
    <name type="scientific">Plantactinospora siamensis</name>
    <dbReference type="NCBI Taxonomy" id="555372"/>
    <lineage>
        <taxon>Bacteria</taxon>
        <taxon>Bacillati</taxon>
        <taxon>Actinomycetota</taxon>
        <taxon>Actinomycetes</taxon>
        <taxon>Micromonosporales</taxon>
        <taxon>Micromonosporaceae</taxon>
        <taxon>Plantactinospora</taxon>
    </lineage>
</organism>
<feature type="chain" id="PRO_5045926412" evidence="3">
    <location>
        <begin position="33"/>
        <end position="422"/>
    </location>
</feature>
<protein>
    <submittedName>
        <fullName evidence="4">LPXTG cell wall anchor domain-containing protein</fullName>
    </submittedName>
</protein>
<proteinExistence type="predicted"/>
<keyword evidence="5" id="KW-1185">Reference proteome</keyword>
<keyword evidence="2" id="KW-0472">Membrane</keyword>
<gene>
    <name evidence="4" type="ORF">ACFFHU_04760</name>
</gene>
<name>A0ABV6NTS4_9ACTN</name>
<feature type="signal peptide" evidence="3">
    <location>
        <begin position="1"/>
        <end position="32"/>
    </location>
</feature>
<reference evidence="4 5" key="1">
    <citation type="submission" date="2024-09" db="EMBL/GenBank/DDBJ databases">
        <authorList>
            <person name="Sun Q."/>
            <person name="Mori K."/>
        </authorList>
    </citation>
    <scope>NUCLEOTIDE SEQUENCE [LARGE SCALE GENOMIC DNA]</scope>
    <source>
        <strain evidence="4 5">TBRC 2205</strain>
    </source>
</reference>
<dbReference type="NCBIfam" id="TIGR01167">
    <property type="entry name" value="LPXTG_anchor"/>
    <property type="match status" value="1"/>
</dbReference>
<keyword evidence="2" id="KW-0812">Transmembrane</keyword>
<feature type="region of interest" description="Disordered" evidence="1">
    <location>
        <begin position="336"/>
        <end position="372"/>
    </location>
</feature>
<feature type="compositionally biased region" description="Low complexity" evidence="1">
    <location>
        <begin position="336"/>
        <end position="370"/>
    </location>
</feature>
<keyword evidence="2" id="KW-1133">Transmembrane helix</keyword>
<comment type="caution">
    <text evidence="4">The sequence shown here is derived from an EMBL/GenBank/DDBJ whole genome shotgun (WGS) entry which is preliminary data.</text>
</comment>
<evidence type="ECO:0000256" key="1">
    <source>
        <dbReference type="SAM" id="MobiDB-lite"/>
    </source>
</evidence>
<evidence type="ECO:0000313" key="4">
    <source>
        <dbReference type="EMBL" id="MFC0563478.1"/>
    </source>
</evidence>
<evidence type="ECO:0000256" key="2">
    <source>
        <dbReference type="SAM" id="Phobius"/>
    </source>
</evidence>
<dbReference type="RefSeq" id="WP_377336006.1">
    <property type="nucleotide sequence ID" value="NZ_JBHLUE010000002.1"/>
</dbReference>
<dbReference type="EMBL" id="JBHLUE010000002">
    <property type="protein sequence ID" value="MFC0563478.1"/>
    <property type="molecule type" value="Genomic_DNA"/>
</dbReference>
<accession>A0ABV6NTS4</accession>
<sequence>MTLRTLLRPARLGAAALLAAGGLAAVGAPAVAADPADRADLAIIPSSFQVAKSGKEAVAKPFKFTVVNSGPSAARDVTVTVDYSKLKLKLVDFAEPEGCATPRSKVFVCPLGQLLLNNGSDDVPAGARSEFGLPIWSVGGQGDAGKLVVRVASATADPDNTNNVADPAVTVLGAGYDLQAWALDVHVPVPVGGTAGAPASLDWLVYNAGSREAAGLTYILNLPAGAHFGTVPKECAKQAAALDVYYCQVPDLVLRPGEVYDAPVTVTVGAGATGKLPAPGQVAAEANGGAAAKAGARTAGRHRYGRAATAAERQQLADLDDGDNIANFDIYAELVTSSPTPQPTGTPTLGPSANPSQPGSPAPSGSPAAPGTGGGALPVTGVQAGMIVGVGVAVLALGALLFLLSRRRKVVLVAPHDERPDA</sequence>
<dbReference type="Proteomes" id="UP001589894">
    <property type="component" value="Unassembled WGS sequence"/>
</dbReference>
<evidence type="ECO:0000256" key="3">
    <source>
        <dbReference type="SAM" id="SignalP"/>
    </source>
</evidence>